<organism evidence="2 3">
    <name type="scientific">Pseudomonas fluorescens</name>
    <dbReference type="NCBI Taxonomy" id="294"/>
    <lineage>
        <taxon>Bacteria</taxon>
        <taxon>Pseudomonadati</taxon>
        <taxon>Pseudomonadota</taxon>
        <taxon>Gammaproteobacteria</taxon>
        <taxon>Pseudomonadales</taxon>
        <taxon>Pseudomonadaceae</taxon>
        <taxon>Pseudomonas</taxon>
    </lineage>
</organism>
<sequence>MSRPHPFVKYLQLQSLLVRVADEMRELETSDVNYRLDREFSGKLDDLIQRYGYTDDEVVRILKLIHEHEAHGHKGILRLFDRKQPEDKLDLSSSDVGIERNSPKTPHDRRPSEVSQTDRVKDEVA</sequence>
<protein>
    <submittedName>
        <fullName evidence="2">Uncharacterized protein</fullName>
    </submittedName>
</protein>
<dbReference type="EMBL" id="MOBU01000006">
    <property type="protein sequence ID" value="RON69400.1"/>
    <property type="molecule type" value="Genomic_DNA"/>
</dbReference>
<dbReference type="AlphaFoldDB" id="A0A423LM52"/>
<evidence type="ECO:0000256" key="1">
    <source>
        <dbReference type="SAM" id="MobiDB-lite"/>
    </source>
</evidence>
<feature type="region of interest" description="Disordered" evidence="1">
    <location>
        <begin position="87"/>
        <end position="125"/>
    </location>
</feature>
<comment type="caution">
    <text evidence="2">The sequence shown here is derived from an EMBL/GenBank/DDBJ whole genome shotgun (WGS) entry which is preliminary data.</text>
</comment>
<evidence type="ECO:0000313" key="2">
    <source>
        <dbReference type="EMBL" id="RON69400.1"/>
    </source>
</evidence>
<reference evidence="2 3" key="1">
    <citation type="submission" date="2016-10" db="EMBL/GenBank/DDBJ databases">
        <title>Comparative genome analysis of multiple Pseudomonas spp. focuses on biocontrol and plant growth promoting traits.</title>
        <authorList>
            <person name="Tao X.-Y."/>
            <person name="Taylor C.G."/>
        </authorList>
    </citation>
    <scope>NUCLEOTIDE SEQUENCE [LARGE SCALE GENOMIC DNA]</scope>
    <source>
        <strain evidence="2 3">24D3</strain>
    </source>
</reference>
<proteinExistence type="predicted"/>
<dbReference type="Proteomes" id="UP000285757">
    <property type="component" value="Unassembled WGS sequence"/>
</dbReference>
<name>A0A423LM52_PSEFL</name>
<feature type="compositionally biased region" description="Basic and acidic residues" evidence="1">
    <location>
        <begin position="97"/>
        <end position="125"/>
    </location>
</feature>
<evidence type="ECO:0000313" key="3">
    <source>
        <dbReference type="Proteomes" id="UP000285757"/>
    </source>
</evidence>
<gene>
    <name evidence="2" type="ORF">BK671_08170</name>
</gene>
<accession>A0A423LM52</accession>
<dbReference type="RefSeq" id="WP_123531487.1">
    <property type="nucleotide sequence ID" value="NZ_MOBU01000006.1"/>
</dbReference>